<keyword evidence="4" id="KW-0804">Transcription</keyword>
<evidence type="ECO:0000256" key="5">
    <source>
        <dbReference type="ARBA" id="ARBA00023242"/>
    </source>
</evidence>
<dbReference type="GO" id="GO:0042162">
    <property type="term" value="F:telomeric DNA binding"/>
    <property type="evidence" value="ECO:0007669"/>
    <property type="project" value="TreeGrafter"/>
</dbReference>
<evidence type="ECO:0000259" key="7">
    <source>
        <dbReference type="PROSITE" id="PS50172"/>
    </source>
</evidence>
<dbReference type="PANTHER" id="PTHR16466">
    <property type="entry name" value="TELOMERE REPEAT-BINDING FACTOR 2-INTERACTING PROTEIN 1"/>
    <property type="match status" value="1"/>
</dbReference>
<dbReference type="InterPro" id="IPR021661">
    <property type="entry name" value="Rap1_C"/>
</dbReference>
<keyword evidence="2" id="KW-0805">Transcription regulation</keyword>
<accession>A0A0D2VQV6</accession>
<dbReference type="InterPro" id="IPR001357">
    <property type="entry name" value="BRCT_dom"/>
</dbReference>
<dbReference type="Proteomes" id="UP000008743">
    <property type="component" value="Unassembled WGS sequence"/>
</dbReference>
<dbReference type="GO" id="GO:0010833">
    <property type="term" value="P:telomere maintenance via telomere lengthening"/>
    <property type="evidence" value="ECO:0007669"/>
    <property type="project" value="TreeGrafter"/>
</dbReference>
<evidence type="ECO:0000256" key="1">
    <source>
        <dbReference type="ARBA" id="ARBA00004123"/>
    </source>
</evidence>
<dbReference type="PANTHER" id="PTHR16466:SF6">
    <property type="entry name" value="TELOMERIC REPEAT-BINDING FACTOR 2-INTERACTING PROTEIN 1"/>
    <property type="match status" value="1"/>
</dbReference>
<dbReference type="Pfam" id="PF11626">
    <property type="entry name" value="Rap1_C"/>
    <property type="match status" value="1"/>
</dbReference>
<keyword evidence="5" id="KW-0539">Nucleus</keyword>
<evidence type="ECO:0000313" key="8">
    <source>
        <dbReference type="EMBL" id="KJE93122.1"/>
    </source>
</evidence>
<dbReference type="GO" id="GO:0070187">
    <property type="term" value="C:shelterin complex"/>
    <property type="evidence" value="ECO:0007669"/>
    <property type="project" value="TreeGrafter"/>
</dbReference>
<dbReference type="EMBL" id="KE346364">
    <property type="protein sequence ID" value="KJE93122.1"/>
    <property type="molecule type" value="Genomic_DNA"/>
</dbReference>
<dbReference type="InterPro" id="IPR039595">
    <property type="entry name" value="TE2IP/Rap1"/>
</dbReference>
<name>A0A0D2VQV6_CAPO3</name>
<evidence type="ECO:0000313" key="9">
    <source>
        <dbReference type="Proteomes" id="UP000008743"/>
    </source>
</evidence>
<organism evidence="8 9">
    <name type="scientific">Capsaspora owczarzaki (strain ATCC 30864)</name>
    <dbReference type="NCBI Taxonomy" id="595528"/>
    <lineage>
        <taxon>Eukaryota</taxon>
        <taxon>Filasterea</taxon>
        <taxon>Capsaspora</taxon>
    </lineage>
</organism>
<dbReference type="SUPFAM" id="SSF52113">
    <property type="entry name" value="BRCT domain"/>
    <property type="match status" value="1"/>
</dbReference>
<evidence type="ECO:0000256" key="2">
    <source>
        <dbReference type="ARBA" id="ARBA00023015"/>
    </source>
</evidence>
<dbReference type="InterPro" id="IPR036420">
    <property type="entry name" value="BRCT_dom_sf"/>
</dbReference>
<comment type="subcellular location">
    <subcellularLocation>
        <location evidence="1">Nucleus</location>
    </subcellularLocation>
</comment>
<feature type="domain" description="BRCT" evidence="7">
    <location>
        <begin position="50"/>
        <end position="111"/>
    </location>
</feature>
<keyword evidence="9" id="KW-1185">Reference proteome</keyword>
<dbReference type="AlphaFoldDB" id="A0A0D2VQV6"/>
<dbReference type="PROSITE" id="PS50172">
    <property type="entry name" value="BRCT"/>
    <property type="match status" value="1"/>
</dbReference>
<dbReference type="GO" id="GO:0031848">
    <property type="term" value="P:protection from non-homologous end joining at telomere"/>
    <property type="evidence" value="ECO:0007669"/>
    <property type="project" value="TreeGrafter"/>
</dbReference>
<feature type="region of interest" description="Disordered" evidence="6">
    <location>
        <begin position="201"/>
        <end position="235"/>
    </location>
</feature>
<dbReference type="InterPro" id="IPR038104">
    <property type="entry name" value="Rap1_C_sf"/>
</dbReference>
<keyword evidence="3" id="KW-0010">Activator</keyword>
<dbReference type="Gene3D" id="1.10.10.2170">
    <property type="match status" value="1"/>
</dbReference>
<dbReference type="Gene3D" id="3.40.50.10190">
    <property type="entry name" value="BRCT domain"/>
    <property type="match status" value="1"/>
</dbReference>
<proteinExistence type="predicted"/>
<gene>
    <name evidence="8" type="ORF">CAOG_008744</name>
</gene>
<reference evidence="9" key="1">
    <citation type="submission" date="2011-02" db="EMBL/GenBank/DDBJ databases">
        <title>The Genome Sequence of Capsaspora owczarzaki ATCC 30864.</title>
        <authorList>
            <person name="Russ C."/>
            <person name="Cuomo C."/>
            <person name="Burger G."/>
            <person name="Gray M.W."/>
            <person name="Holland P.W.H."/>
            <person name="King N."/>
            <person name="Lang F.B.F."/>
            <person name="Roger A.J."/>
            <person name="Ruiz-Trillo I."/>
            <person name="Young S.K."/>
            <person name="Zeng Q."/>
            <person name="Gargeya S."/>
            <person name="Alvarado L."/>
            <person name="Berlin A."/>
            <person name="Chapman S.B."/>
            <person name="Chen Z."/>
            <person name="Freedman E."/>
            <person name="Gellesch M."/>
            <person name="Goldberg J."/>
            <person name="Griggs A."/>
            <person name="Gujja S."/>
            <person name="Heilman E."/>
            <person name="Heiman D."/>
            <person name="Howarth C."/>
            <person name="Mehta T."/>
            <person name="Neiman D."/>
            <person name="Pearson M."/>
            <person name="Roberts A."/>
            <person name="Saif S."/>
            <person name="Shea T."/>
            <person name="Shenoy N."/>
            <person name="Sisk P."/>
            <person name="Stolte C."/>
            <person name="Sykes S."/>
            <person name="White J."/>
            <person name="Yandava C."/>
            <person name="Haas B."/>
            <person name="Nusbaum C."/>
            <person name="Birren B."/>
        </authorList>
    </citation>
    <scope>NUCLEOTIDE SEQUENCE</scope>
    <source>
        <strain evidence="9">ATCC 30864</strain>
    </source>
</reference>
<evidence type="ECO:0000256" key="4">
    <source>
        <dbReference type="ARBA" id="ARBA00023163"/>
    </source>
</evidence>
<dbReference type="InParanoid" id="A0A0D2VQV6"/>
<protein>
    <recommendedName>
        <fullName evidence="7">BRCT domain-containing protein</fullName>
    </recommendedName>
</protein>
<sequence>MPLFVTETGAPMPFLVIPQFLHATPNASFRSFCTRLPTRASRSDWAKGGGGKVVRQPNAAITNPAIIVLVDPKLAQTAFQQLEQLKICVRFEWVFDSVEQSELLDVAQYEIRRRTSQATRVNFTDKDDEISLYFHAVHGDIPAQIQGFGDHSRRAIKHRFNSVLQPRFKLTRGAGAAQLGQFLSARDIGQARQIAEKMLAEAQVEEDDGGSDNEPATNIRGNNRHTSHALDADGADDDADLLPSIHNSKAASHHPAKRLFADAFAGSQEPADADAHLRGLRQRIEDLSKRCQSAVYITVRALYACNGDFELTERYMLGYPVPQTHVWTSTEDEALLGQDDAARVAAVRSAHGDEAVMARLQFLDESS</sequence>
<evidence type="ECO:0000256" key="6">
    <source>
        <dbReference type="SAM" id="MobiDB-lite"/>
    </source>
</evidence>
<evidence type="ECO:0000256" key="3">
    <source>
        <dbReference type="ARBA" id="ARBA00023159"/>
    </source>
</evidence>